<dbReference type="PANTHER" id="PTHR43329">
    <property type="entry name" value="EPOXIDE HYDROLASE"/>
    <property type="match status" value="1"/>
</dbReference>
<evidence type="ECO:0000313" key="3">
    <source>
        <dbReference type="EMBL" id="CAB4989741.1"/>
    </source>
</evidence>
<dbReference type="InterPro" id="IPR000639">
    <property type="entry name" value="Epox_hydrolase-like"/>
</dbReference>
<evidence type="ECO:0000256" key="1">
    <source>
        <dbReference type="ARBA" id="ARBA00022801"/>
    </source>
</evidence>
<gene>
    <name evidence="3" type="ORF">UFOPK3914_01525</name>
</gene>
<dbReference type="InterPro" id="IPR029058">
    <property type="entry name" value="AB_hydrolase_fold"/>
</dbReference>
<dbReference type="Pfam" id="PF00561">
    <property type="entry name" value="Abhydrolase_1"/>
    <property type="match status" value="1"/>
</dbReference>
<dbReference type="EMBL" id="CAFBOG010000165">
    <property type="protein sequence ID" value="CAB4989741.1"/>
    <property type="molecule type" value="Genomic_DNA"/>
</dbReference>
<keyword evidence="1" id="KW-0378">Hydrolase</keyword>
<sequence>MTSPTDSVEPLASDAAQETAKKLGLEFSAVKLPENGLEVAYLAAGSGPLALCLHGYPDSAWTWRYLLPALAAAGYRAVAPFSRGYAPTSLAADGNYQSGVLGVDANCLHRALGADSSAVIIGHDWGAMGAYAAATLEPELWRRVVTAAVPPGPVMAQAFFTYDQLRLSWYMFFQLNPLSDMMIPMNEFEFITRLWQDWSPGYDCAEDVAYFAACMPTPEHVSAALGYYRQTLQSELQDPALAQAQAAVFELPPQPLLYLHGQTDGCMAPALAGTTGDYLNVEGSRAVMIENAGHFLQLEQPEEVNAEILAFLAE</sequence>
<evidence type="ECO:0000259" key="2">
    <source>
        <dbReference type="Pfam" id="PF00561"/>
    </source>
</evidence>
<dbReference type="AlphaFoldDB" id="A0A6J7N8K3"/>
<dbReference type="Gene3D" id="3.40.50.1820">
    <property type="entry name" value="alpha/beta hydrolase"/>
    <property type="match status" value="1"/>
</dbReference>
<organism evidence="3">
    <name type="scientific">freshwater metagenome</name>
    <dbReference type="NCBI Taxonomy" id="449393"/>
    <lineage>
        <taxon>unclassified sequences</taxon>
        <taxon>metagenomes</taxon>
        <taxon>ecological metagenomes</taxon>
    </lineage>
</organism>
<dbReference type="PRINTS" id="PR00412">
    <property type="entry name" value="EPOXHYDRLASE"/>
</dbReference>
<dbReference type="SUPFAM" id="SSF53474">
    <property type="entry name" value="alpha/beta-Hydrolases"/>
    <property type="match status" value="1"/>
</dbReference>
<proteinExistence type="predicted"/>
<accession>A0A6J7N8K3</accession>
<feature type="domain" description="AB hydrolase-1" evidence="2">
    <location>
        <begin position="51"/>
        <end position="301"/>
    </location>
</feature>
<dbReference type="GO" id="GO:0016787">
    <property type="term" value="F:hydrolase activity"/>
    <property type="evidence" value="ECO:0007669"/>
    <property type="project" value="UniProtKB-KW"/>
</dbReference>
<name>A0A6J7N8K3_9ZZZZ</name>
<protein>
    <submittedName>
        <fullName evidence="3">Unannotated protein</fullName>
    </submittedName>
</protein>
<reference evidence="3" key="1">
    <citation type="submission" date="2020-05" db="EMBL/GenBank/DDBJ databases">
        <authorList>
            <person name="Chiriac C."/>
            <person name="Salcher M."/>
            <person name="Ghai R."/>
            <person name="Kavagutti S V."/>
        </authorList>
    </citation>
    <scope>NUCLEOTIDE SEQUENCE</scope>
</reference>
<dbReference type="InterPro" id="IPR000073">
    <property type="entry name" value="AB_hydrolase_1"/>
</dbReference>